<sequence length="161" mass="18085">MLESFKALFPKDIPQGLPLIRGIEHHIDFKLGATFPNKDVYRITKRVNSFCRSNLESRTILANSVSNSRLQFRVPAPSLHVDSISNSQKSSQMRPEASQLDEADSVLMCRLHLCMSTLSVVAEFVSSISDPSWHQDQIHSSNFEHMGLGSDWLLEGTTQVN</sequence>
<evidence type="ECO:0000313" key="1">
    <source>
        <dbReference type="EMBL" id="RDX93706.1"/>
    </source>
</evidence>
<feature type="non-terminal residue" evidence="1">
    <location>
        <position position="1"/>
    </location>
</feature>
<gene>
    <name evidence="1" type="ORF">CR513_23998</name>
</gene>
<keyword evidence="2" id="KW-1185">Reference proteome</keyword>
<organism evidence="1 2">
    <name type="scientific">Mucuna pruriens</name>
    <name type="common">Velvet bean</name>
    <name type="synonym">Dolichos pruriens</name>
    <dbReference type="NCBI Taxonomy" id="157652"/>
    <lineage>
        <taxon>Eukaryota</taxon>
        <taxon>Viridiplantae</taxon>
        <taxon>Streptophyta</taxon>
        <taxon>Embryophyta</taxon>
        <taxon>Tracheophyta</taxon>
        <taxon>Spermatophyta</taxon>
        <taxon>Magnoliopsida</taxon>
        <taxon>eudicotyledons</taxon>
        <taxon>Gunneridae</taxon>
        <taxon>Pentapetalae</taxon>
        <taxon>rosids</taxon>
        <taxon>fabids</taxon>
        <taxon>Fabales</taxon>
        <taxon>Fabaceae</taxon>
        <taxon>Papilionoideae</taxon>
        <taxon>50 kb inversion clade</taxon>
        <taxon>NPAAA clade</taxon>
        <taxon>indigoferoid/millettioid clade</taxon>
        <taxon>Phaseoleae</taxon>
        <taxon>Mucuna</taxon>
    </lineage>
</organism>
<accession>A0A371GTB1</accession>
<dbReference type="OrthoDB" id="1934635at2759"/>
<name>A0A371GTB1_MUCPR</name>
<evidence type="ECO:0000313" key="2">
    <source>
        <dbReference type="Proteomes" id="UP000257109"/>
    </source>
</evidence>
<dbReference type="AlphaFoldDB" id="A0A371GTB1"/>
<comment type="caution">
    <text evidence="1">The sequence shown here is derived from an EMBL/GenBank/DDBJ whole genome shotgun (WGS) entry which is preliminary data.</text>
</comment>
<protein>
    <submittedName>
        <fullName evidence="1">Uncharacterized protein</fullName>
    </submittedName>
</protein>
<proteinExistence type="predicted"/>
<reference evidence="1" key="1">
    <citation type="submission" date="2018-05" db="EMBL/GenBank/DDBJ databases">
        <title>Draft genome of Mucuna pruriens seed.</title>
        <authorList>
            <person name="Nnadi N.E."/>
            <person name="Vos R."/>
            <person name="Hasami M.H."/>
            <person name="Devisetty U.K."/>
            <person name="Aguiy J.C."/>
        </authorList>
    </citation>
    <scope>NUCLEOTIDE SEQUENCE [LARGE SCALE GENOMIC DNA]</scope>
    <source>
        <strain evidence="1">JCA_2017</strain>
    </source>
</reference>
<dbReference type="Proteomes" id="UP000257109">
    <property type="component" value="Unassembled WGS sequence"/>
</dbReference>
<dbReference type="EMBL" id="QJKJ01004548">
    <property type="protein sequence ID" value="RDX93706.1"/>
    <property type="molecule type" value="Genomic_DNA"/>
</dbReference>